<evidence type="ECO:0000256" key="1">
    <source>
        <dbReference type="SAM" id="MobiDB-lite"/>
    </source>
</evidence>
<accession>A0A7N0VLA1</accession>
<feature type="compositionally biased region" description="Polar residues" evidence="1">
    <location>
        <begin position="85"/>
        <end position="97"/>
    </location>
</feature>
<dbReference type="EnsemblPlants" id="Kaladp1221s0037.1.v1.1">
    <property type="protein sequence ID" value="Kaladp1221s0037.1.v1.1.CDS.1"/>
    <property type="gene ID" value="Kaladp1221s0037.v1.1"/>
</dbReference>
<organism evidence="2 3">
    <name type="scientific">Kalanchoe fedtschenkoi</name>
    <name type="common">Lavender scallops</name>
    <name type="synonym">South American air plant</name>
    <dbReference type="NCBI Taxonomy" id="63787"/>
    <lineage>
        <taxon>Eukaryota</taxon>
        <taxon>Viridiplantae</taxon>
        <taxon>Streptophyta</taxon>
        <taxon>Embryophyta</taxon>
        <taxon>Tracheophyta</taxon>
        <taxon>Spermatophyta</taxon>
        <taxon>Magnoliopsida</taxon>
        <taxon>eudicotyledons</taxon>
        <taxon>Gunneridae</taxon>
        <taxon>Pentapetalae</taxon>
        <taxon>Saxifragales</taxon>
        <taxon>Crassulaceae</taxon>
        <taxon>Kalanchoe</taxon>
    </lineage>
</organism>
<feature type="region of interest" description="Disordered" evidence="1">
    <location>
        <begin position="82"/>
        <end position="103"/>
    </location>
</feature>
<dbReference type="Gramene" id="Kaladp1221s0037.1.v1.1">
    <property type="protein sequence ID" value="Kaladp1221s0037.1.v1.1.CDS.1"/>
    <property type="gene ID" value="Kaladp1221s0037.v1.1"/>
</dbReference>
<dbReference type="AlphaFoldDB" id="A0A7N0VLA1"/>
<reference evidence="2" key="1">
    <citation type="submission" date="2021-01" db="UniProtKB">
        <authorList>
            <consortium name="EnsemblPlants"/>
        </authorList>
    </citation>
    <scope>IDENTIFICATION</scope>
</reference>
<keyword evidence="3" id="KW-1185">Reference proteome</keyword>
<evidence type="ECO:0000313" key="3">
    <source>
        <dbReference type="Proteomes" id="UP000594263"/>
    </source>
</evidence>
<protein>
    <submittedName>
        <fullName evidence="2">Uncharacterized protein</fullName>
    </submittedName>
</protein>
<sequence length="103" mass="11456">MMACQLAKPSQPISVHIDGQLRWLVKTNRKHCTSLGKANTNLIVHLAPHNKTIKTLGRGLIVNSDQLTGTLVNLNSRKEHHFPSLHQQKACQQSSGNECPRTE</sequence>
<dbReference type="Proteomes" id="UP000594263">
    <property type="component" value="Unplaced"/>
</dbReference>
<evidence type="ECO:0000313" key="2">
    <source>
        <dbReference type="EnsemblPlants" id="Kaladp1221s0037.1.v1.1.CDS.1"/>
    </source>
</evidence>
<proteinExistence type="predicted"/>
<name>A0A7N0VLA1_KALFE</name>